<reference evidence="16" key="1">
    <citation type="submission" date="2016-07" db="EMBL/GenBank/DDBJ databases">
        <authorList>
            <person name="Bretaudeau A."/>
        </authorList>
    </citation>
    <scope>NUCLEOTIDE SEQUENCE</scope>
    <source>
        <strain evidence="16">Rice</strain>
        <tissue evidence="16">Whole body</tissue>
    </source>
</reference>
<dbReference type="SMART" id="SM00355">
    <property type="entry name" value="ZnF_C2H2"/>
    <property type="match status" value="6"/>
</dbReference>
<dbReference type="PROSITE" id="PS50157">
    <property type="entry name" value="ZINC_FINGER_C2H2_2"/>
    <property type="match status" value="6"/>
</dbReference>
<dbReference type="Pfam" id="PF07776">
    <property type="entry name" value="zf-AD"/>
    <property type="match status" value="1"/>
</dbReference>
<proteinExistence type="inferred from homology"/>
<evidence type="ECO:0000256" key="5">
    <source>
        <dbReference type="ARBA" id="ARBA00022771"/>
    </source>
</evidence>
<dbReference type="Gene3D" id="3.30.160.60">
    <property type="entry name" value="Classic Zinc Finger"/>
    <property type="match status" value="4"/>
</dbReference>
<feature type="domain" description="C2H2-type" evidence="14">
    <location>
        <begin position="308"/>
        <end position="335"/>
    </location>
</feature>
<keyword evidence="10" id="KW-0539">Nucleus</keyword>
<feature type="domain" description="C2H2-type" evidence="14">
    <location>
        <begin position="280"/>
        <end position="307"/>
    </location>
</feature>
<evidence type="ECO:0000256" key="9">
    <source>
        <dbReference type="ARBA" id="ARBA00023163"/>
    </source>
</evidence>
<evidence type="ECO:0000256" key="10">
    <source>
        <dbReference type="ARBA" id="ARBA00023242"/>
    </source>
</evidence>
<dbReference type="SMART" id="SM00868">
    <property type="entry name" value="zf-AD"/>
    <property type="match status" value="1"/>
</dbReference>
<evidence type="ECO:0000256" key="11">
    <source>
        <dbReference type="ARBA" id="ARBA00037948"/>
    </source>
</evidence>
<dbReference type="InterPro" id="IPR013087">
    <property type="entry name" value="Znf_C2H2_type"/>
</dbReference>
<dbReference type="AlphaFoldDB" id="A0A2H1W320"/>
<evidence type="ECO:0000256" key="6">
    <source>
        <dbReference type="ARBA" id="ARBA00022833"/>
    </source>
</evidence>
<evidence type="ECO:0000313" key="16">
    <source>
        <dbReference type="EMBL" id="SOQ47495.1"/>
    </source>
</evidence>
<dbReference type="InterPro" id="IPR036236">
    <property type="entry name" value="Znf_C2H2_sf"/>
</dbReference>
<keyword evidence="5 12" id="KW-0863">Zinc-finger</keyword>
<dbReference type="EMBL" id="ODYU01006018">
    <property type="protein sequence ID" value="SOQ47495.1"/>
    <property type="molecule type" value="Genomic_DNA"/>
</dbReference>
<evidence type="ECO:0000256" key="8">
    <source>
        <dbReference type="ARBA" id="ARBA00023125"/>
    </source>
</evidence>
<evidence type="ECO:0000256" key="4">
    <source>
        <dbReference type="ARBA" id="ARBA00022737"/>
    </source>
</evidence>
<evidence type="ECO:0000259" key="15">
    <source>
        <dbReference type="PROSITE" id="PS51915"/>
    </source>
</evidence>
<dbReference type="GO" id="GO:0000981">
    <property type="term" value="F:DNA-binding transcription factor activity, RNA polymerase II-specific"/>
    <property type="evidence" value="ECO:0007669"/>
    <property type="project" value="TreeGrafter"/>
</dbReference>
<evidence type="ECO:0000256" key="3">
    <source>
        <dbReference type="ARBA" id="ARBA00022723"/>
    </source>
</evidence>
<dbReference type="GO" id="GO:0000978">
    <property type="term" value="F:RNA polymerase II cis-regulatory region sequence-specific DNA binding"/>
    <property type="evidence" value="ECO:0007669"/>
    <property type="project" value="TreeGrafter"/>
</dbReference>
<keyword evidence="6 13" id="KW-0862">Zinc</keyword>
<keyword evidence="8" id="KW-0238">DNA-binding</keyword>
<dbReference type="GO" id="GO:0005634">
    <property type="term" value="C:nucleus"/>
    <property type="evidence" value="ECO:0007669"/>
    <property type="project" value="UniProtKB-SubCell"/>
</dbReference>
<dbReference type="GO" id="GO:0042802">
    <property type="term" value="F:identical protein binding"/>
    <property type="evidence" value="ECO:0007669"/>
    <property type="project" value="UniProtKB-ARBA"/>
</dbReference>
<dbReference type="PANTHER" id="PTHR24388:SF104">
    <property type="entry name" value="AT-RICH BINDING PROTEIN-RELATED"/>
    <property type="match status" value="1"/>
</dbReference>
<organism evidence="16">
    <name type="scientific">Spodoptera frugiperda</name>
    <name type="common">Fall armyworm</name>
    <dbReference type="NCBI Taxonomy" id="7108"/>
    <lineage>
        <taxon>Eukaryota</taxon>
        <taxon>Metazoa</taxon>
        <taxon>Ecdysozoa</taxon>
        <taxon>Arthropoda</taxon>
        <taxon>Hexapoda</taxon>
        <taxon>Insecta</taxon>
        <taxon>Pterygota</taxon>
        <taxon>Neoptera</taxon>
        <taxon>Endopterygota</taxon>
        <taxon>Lepidoptera</taxon>
        <taxon>Glossata</taxon>
        <taxon>Ditrysia</taxon>
        <taxon>Noctuoidea</taxon>
        <taxon>Noctuidae</taxon>
        <taxon>Amphipyrinae</taxon>
        <taxon>Spodoptera</taxon>
    </lineage>
</organism>
<gene>
    <name evidence="16" type="ORF">SFRICE_019125</name>
</gene>
<evidence type="ECO:0000259" key="14">
    <source>
        <dbReference type="PROSITE" id="PS50157"/>
    </source>
</evidence>
<feature type="domain" description="C2H2-type" evidence="14">
    <location>
        <begin position="225"/>
        <end position="249"/>
    </location>
</feature>
<feature type="binding site" evidence="13">
    <location>
        <position position="40"/>
    </location>
    <ligand>
        <name>Zn(2+)</name>
        <dbReference type="ChEBI" id="CHEBI:29105"/>
    </ligand>
</feature>
<feature type="domain" description="C2H2-type" evidence="14">
    <location>
        <begin position="251"/>
        <end position="279"/>
    </location>
</feature>
<feature type="domain" description="ZAD" evidence="15">
    <location>
        <begin position="38"/>
        <end position="114"/>
    </location>
</feature>
<feature type="binding site" evidence="13">
    <location>
        <position position="90"/>
    </location>
    <ligand>
        <name>Zn(2+)</name>
        <dbReference type="ChEBI" id="CHEBI:29105"/>
    </ligand>
</feature>
<dbReference type="PANTHER" id="PTHR24388">
    <property type="entry name" value="ZINC FINGER PROTEIN"/>
    <property type="match status" value="1"/>
</dbReference>
<keyword evidence="9" id="KW-0804">Transcription</keyword>
<keyword evidence="3 13" id="KW-0479">Metal-binding</keyword>
<feature type="binding site" evidence="13">
    <location>
        <position position="43"/>
    </location>
    <ligand>
        <name>Zn(2+)</name>
        <dbReference type="ChEBI" id="CHEBI:29105"/>
    </ligand>
</feature>
<evidence type="ECO:0000256" key="1">
    <source>
        <dbReference type="ARBA" id="ARBA00004123"/>
    </source>
</evidence>
<dbReference type="InterPro" id="IPR012934">
    <property type="entry name" value="Znf_AD"/>
</dbReference>
<sequence length="404" mass="46920">MLALLLLNNMTAKRKAARRVQAIKVEQRTPASRDTESPCCRTCLNRNTDDLMAIFLDKESEMKRSRELKLVTGLKIRMDDGLSQQICTRCVETMTVAMQFRRTSRKAEKELRSLLSACDRTCTENIRKSVNLQLRRSMTRPKMVTVPRRKVPPNPIKATKVEKVELNDYSYEICGEGFQNDDNDDDEDYSAVVKPETNDVADAVEELQDPPSPPKQKRLPNCSSYKCATCNKEFRMKATYKAHIRFHTNFCVCEVCGKRCRNNNQLQEHKRARHGLYKIHKCAYCEYSSATKEALIIHERRHTGERPYICDHCGATFHRRSNLVQHIAIHLPENNFQCDMCPKRLKSRKFLQIHKYNMHTGKRYGYLCSICEHRFEKPNKVRAHMRRVHGAADDQIGPIARVQL</sequence>
<keyword evidence="7" id="KW-0805">Transcription regulation</keyword>
<comment type="similarity">
    <text evidence="2">Belongs to the krueppel C2H2-type zinc-finger protein family.</text>
</comment>
<dbReference type="SUPFAM" id="SSF57667">
    <property type="entry name" value="beta-beta-alpha zinc fingers"/>
    <property type="match status" value="3"/>
</dbReference>
<accession>A0A2H1W320</accession>
<dbReference type="GO" id="GO:0008270">
    <property type="term" value="F:zinc ion binding"/>
    <property type="evidence" value="ECO:0007669"/>
    <property type="project" value="UniProtKB-UniRule"/>
</dbReference>
<feature type="domain" description="C2H2-type" evidence="14">
    <location>
        <begin position="366"/>
        <end position="394"/>
    </location>
</feature>
<dbReference type="Pfam" id="PF12874">
    <property type="entry name" value="zf-met"/>
    <property type="match status" value="1"/>
</dbReference>
<dbReference type="PROSITE" id="PS51915">
    <property type="entry name" value="ZAD"/>
    <property type="match status" value="1"/>
</dbReference>
<feature type="binding site" evidence="13">
    <location>
        <position position="87"/>
    </location>
    <ligand>
        <name>Zn(2+)</name>
        <dbReference type="ChEBI" id="CHEBI:29105"/>
    </ligand>
</feature>
<dbReference type="Pfam" id="PF00096">
    <property type="entry name" value="zf-C2H2"/>
    <property type="match status" value="2"/>
</dbReference>
<feature type="domain" description="C2H2-type" evidence="14">
    <location>
        <begin position="336"/>
        <end position="364"/>
    </location>
</feature>
<name>A0A2H1W320_SPOFR</name>
<evidence type="ECO:0000256" key="13">
    <source>
        <dbReference type="PROSITE-ProRule" id="PRU01263"/>
    </source>
</evidence>
<dbReference type="InterPro" id="IPR050527">
    <property type="entry name" value="Snail/Krueppel_Znf"/>
</dbReference>
<dbReference type="PROSITE" id="PS00028">
    <property type="entry name" value="ZINC_FINGER_C2H2_1"/>
    <property type="match status" value="4"/>
</dbReference>
<protein>
    <submittedName>
        <fullName evidence="16">SFRICE_019125</fullName>
    </submittedName>
</protein>
<evidence type="ECO:0000256" key="2">
    <source>
        <dbReference type="ARBA" id="ARBA00006991"/>
    </source>
</evidence>
<comment type="similarity">
    <text evidence="11">Belongs to the snail C2H2-type zinc-finger protein family.</text>
</comment>
<evidence type="ECO:0000256" key="12">
    <source>
        <dbReference type="PROSITE-ProRule" id="PRU00042"/>
    </source>
</evidence>
<comment type="subcellular location">
    <subcellularLocation>
        <location evidence="1">Nucleus</location>
    </subcellularLocation>
</comment>
<dbReference type="SUPFAM" id="SSF57716">
    <property type="entry name" value="Glucocorticoid receptor-like (DNA-binding domain)"/>
    <property type="match status" value="1"/>
</dbReference>
<keyword evidence="4" id="KW-0677">Repeat</keyword>
<dbReference type="FunFam" id="3.30.160.60:FF:000508">
    <property type="entry name" value="Myeloid zinc finger 1"/>
    <property type="match status" value="1"/>
</dbReference>
<evidence type="ECO:0000256" key="7">
    <source>
        <dbReference type="ARBA" id="ARBA00023015"/>
    </source>
</evidence>
<dbReference type="Gene3D" id="3.40.1800.20">
    <property type="match status" value="1"/>
</dbReference>